<evidence type="ECO:0000313" key="2">
    <source>
        <dbReference type="Proteomes" id="UP001314170"/>
    </source>
</evidence>
<sequence>MPKICHVEIQIVDFLMNVPKKKKKKRWWTVNTPRHRWTVLATDRLPPKTLSLTSSDQSPIVKQPPISDPIVSTSLAMPKPFRIWLPPMSTTGYFGSHSHLLLAIQLFNNPSPIASYRD</sequence>
<protein>
    <submittedName>
        <fullName evidence="1">Uncharacterized protein</fullName>
    </submittedName>
</protein>
<gene>
    <name evidence="1" type="ORF">DCAF_LOCUS10170</name>
</gene>
<dbReference type="EMBL" id="CAWUPB010000956">
    <property type="protein sequence ID" value="CAK7334976.1"/>
    <property type="molecule type" value="Genomic_DNA"/>
</dbReference>
<dbReference type="AlphaFoldDB" id="A0AAV1RFC2"/>
<reference evidence="1 2" key="1">
    <citation type="submission" date="2024-01" db="EMBL/GenBank/DDBJ databases">
        <authorList>
            <person name="Waweru B."/>
        </authorList>
    </citation>
    <scope>NUCLEOTIDE SEQUENCE [LARGE SCALE GENOMIC DNA]</scope>
</reference>
<dbReference type="Proteomes" id="UP001314170">
    <property type="component" value="Unassembled WGS sequence"/>
</dbReference>
<accession>A0AAV1RFC2</accession>
<comment type="caution">
    <text evidence="1">The sequence shown here is derived from an EMBL/GenBank/DDBJ whole genome shotgun (WGS) entry which is preliminary data.</text>
</comment>
<organism evidence="1 2">
    <name type="scientific">Dovyalis caffra</name>
    <dbReference type="NCBI Taxonomy" id="77055"/>
    <lineage>
        <taxon>Eukaryota</taxon>
        <taxon>Viridiplantae</taxon>
        <taxon>Streptophyta</taxon>
        <taxon>Embryophyta</taxon>
        <taxon>Tracheophyta</taxon>
        <taxon>Spermatophyta</taxon>
        <taxon>Magnoliopsida</taxon>
        <taxon>eudicotyledons</taxon>
        <taxon>Gunneridae</taxon>
        <taxon>Pentapetalae</taxon>
        <taxon>rosids</taxon>
        <taxon>fabids</taxon>
        <taxon>Malpighiales</taxon>
        <taxon>Salicaceae</taxon>
        <taxon>Flacourtieae</taxon>
        <taxon>Dovyalis</taxon>
    </lineage>
</organism>
<proteinExistence type="predicted"/>
<name>A0AAV1RFC2_9ROSI</name>
<evidence type="ECO:0000313" key="1">
    <source>
        <dbReference type="EMBL" id="CAK7334976.1"/>
    </source>
</evidence>
<keyword evidence="2" id="KW-1185">Reference proteome</keyword>